<dbReference type="PROSITE" id="PS01223">
    <property type="entry name" value="PROA"/>
    <property type="match status" value="1"/>
</dbReference>
<dbReference type="EC" id="1.2.1.41" evidence="7"/>
<evidence type="ECO:0000313" key="10">
    <source>
        <dbReference type="Proteomes" id="UP000282084"/>
    </source>
</evidence>
<dbReference type="GO" id="GO:0055129">
    <property type="term" value="P:L-proline biosynthetic process"/>
    <property type="evidence" value="ECO:0007669"/>
    <property type="project" value="UniProtKB-UniRule"/>
</dbReference>
<dbReference type="HAMAP" id="MF_00412">
    <property type="entry name" value="ProA"/>
    <property type="match status" value="1"/>
</dbReference>
<comment type="similarity">
    <text evidence="7">Belongs to the gamma-glutamyl phosphate reductase family.</text>
</comment>
<comment type="caution">
    <text evidence="9">The sequence shown here is derived from an EMBL/GenBank/DDBJ whole genome shotgun (WGS) entry which is preliminary data.</text>
</comment>
<dbReference type="InterPro" id="IPR016162">
    <property type="entry name" value="Ald_DH_N"/>
</dbReference>
<evidence type="ECO:0000256" key="4">
    <source>
        <dbReference type="ARBA" id="ARBA00022857"/>
    </source>
</evidence>
<keyword evidence="7" id="KW-0963">Cytoplasm</keyword>
<dbReference type="GO" id="GO:0005737">
    <property type="term" value="C:cytoplasm"/>
    <property type="evidence" value="ECO:0007669"/>
    <property type="project" value="UniProtKB-SubCell"/>
</dbReference>
<name>A0A495VWZ3_9PSEU</name>
<evidence type="ECO:0000259" key="8">
    <source>
        <dbReference type="Pfam" id="PF00171"/>
    </source>
</evidence>
<dbReference type="Pfam" id="PF00171">
    <property type="entry name" value="Aldedh"/>
    <property type="match status" value="1"/>
</dbReference>
<keyword evidence="2 7" id="KW-0028">Amino-acid biosynthesis</keyword>
<gene>
    <name evidence="7" type="primary">proA</name>
    <name evidence="9" type="ORF">C8E97_1664</name>
</gene>
<evidence type="ECO:0000256" key="6">
    <source>
        <dbReference type="ARBA" id="ARBA00049024"/>
    </source>
</evidence>
<dbReference type="FunFam" id="3.40.309.10:FF:000006">
    <property type="entry name" value="Gamma-glutamyl phosphate reductase"/>
    <property type="match status" value="1"/>
</dbReference>
<dbReference type="Gene3D" id="3.40.309.10">
    <property type="entry name" value="Aldehyde Dehydrogenase, Chain A, domain 2"/>
    <property type="match status" value="1"/>
</dbReference>
<dbReference type="PANTHER" id="PTHR11063">
    <property type="entry name" value="GLUTAMATE SEMIALDEHYDE DEHYDROGENASE"/>
    <property type="match status" value="1"/>
</dbReference>
<dbReference type="Proteomes" id="UP000282084">
    <property type="component" value="Unassembled WGS sequence"/>
</dbReference>
<keyword evidence="10" id="KW-1185">Reference proteome</keyword>
<keyword evidence="5 7" id="KW-0560">Oxidoreductase</keyword>
<dbReference type="PANTHER" id="PTHR11063:SF8">
    <property type="entry name" value="DELTA-1-PYRROLINE-5-CARBOXYLATE SYNTHASE"/>
    <property type="match status" value="1"/>
</dbReference>
<dbReference type="InterPro" id="IPR016161">
    <property type="entry name" value="Ald_DH/histidinol_DH"/>
</dbReference>
<evidence type="ECO:0000256" key="7">
    <source>
        <dbReference type="HAMAP-Rule" id="MF_00412"/>
    </source>
</evidence>
<dbReference type="InterPro" id="IPR015590">
    <property type="entry name" value="Aldehyde_DH_dom"/>
</dbReference>
<protein>
    <recommendedName>
        <fullName evidence="7">Gamma-glutamyl phosphate reductase</fullName>
        <shortName evidence="7">GPR</shortName>
        <ecNumber evidence="7">1.2.1.41</ecNumber>
    </recommendedName>
    <alternativeName>
        <fullName evidence="7">Glutamate-5-semialdehyde dehydrogenase</fullName>
    </alternativeName>
    <alternativeName>
        <fullName evidence="7">Glutamyl-gamma-semialdehyde dehydrogenase</fullName>
        <shortName evidence="7">GSA dehydrogenase</shortName>
    </alternativeName>
</protein>
<evidence type="ECO:0000256" key="3">
    <source>
        <dbReference type="ARBA" id="ARBA00022650"/>
    </source>
</evidence>
<comment type="subcellular location">
    <subcellularLocation>
        <location evidence="7">Cytoplasm</location>
    </subcellularLocation>
</comment>
<feature type="domain" description="Aldehyde dehydrogenase" evidence="8">
    <location>
        <begin position="6"/>
        <end position="289"/>
    </location>
</feature>
<evidence type="ECO:0000256" key="1">
    <source>
        <dbReference type="ARBA" id="ARBA00004985"/>
    </source>
</evidence>
<dbReference type="NCBIfam" id="NF001221">
    <property type="entry name" value="PRK00197.1"/>
    <property type="match status" value="1"/>
</dbReference>
<dbReference type="InterPro" id="IPR016163">
    <property type="entry name" value="Ald_DH_C"/>
</dbReference>
<proteinExistence type="inferred from homology"/>
<dbReference type="CDD" id="cd07079">
    <property type="entry name" value="ALDH_F18-19_ProA-GPR"/>
    <property type="match status" value="1"/>
</dbReference>
<comment type="pathway">
    <text evidence="1 7">Amino-acid biosynthesis; L-proline biosynthesis; L-glutamate 5-semialdehyde from L-glutamate: step 2/2.</text>
</comment>
<dbReference type="NCBIfam" id="TIGR00407">
    <property type="entry name" value="proA"/>
    <property type="match status" value="1"/>
</dbReference>
<dbReference type="InterPro" id="IPR020593">
    <property type="entry name" value="G-glutamylP_reductase_CS"/>
</dbReference>
<evidence type="ECO:0000256" key="5">
    <source>
        <dbReference type="ARBA" id="ARBA00023002"/>
    </source>
</evidence>
<dbReference type="AlphaFoldDB" id="A0A495VWZ3"/>
<dbReference type="RefSeq" id="WP_246018752.1">
    <property type="nucleotide sequence ID" value="NZ_RBXO01000001.1"/>
</dbReference>
<dbReference type="SUPFAM" id="SSF53720">
    <property type="entry name" value="ALDH-like"/>
    <property type="match status" value="1"/>
</dbReference>
<keyword evidence="3 7" id="KW-0641">Proline biosynthesis</keyword>
<keyword evidence="4 7" id="KW-0521">NADP</keyword>
<dbReference type="InterPro" id="IPR000965">
    <property type="entry name" value="GPR_dom"/>
</dbReference>
<dbReference type="GO" id="GO:0050661">
    <property type="term" value="F:NADP binding"/>
    <property type="evidence" value="ECO:0007669"/>
    <property type="project" value="InterPro"/>
</dbReference>
<evidence type="ECO:0000313" key="9">
    <source>
        <dbReference type="EMBL" id="RKT53113.1"/>
    </source>
</evidence>
<dbReference type="GO" id="GO:0004350">
    <property type="term" value="F:glutamate-5-semialdehyde dehydrogenase activity"/>
    <property type="evidence" value="ECO:0007669"/>
    <property type="project" value="UniProtKB-UniRule"/>
</dbReference>
<organism evidence="9 10">
    <name type="scientific">Saccharothrix australiensis</name>
    <dbReference type="NCBI Taxonomy" id="2072"/>
    <lineage>
        <taxon>Bacteria</taxon>
        <taxon>Bacillati</taxon>
        <taxon>Actinomycetota</taxon>
        <taxon>Actinomycetes</taxon>
        <taxon>Pseudonocardiales</taxon>
        <taxon>Pseudonocardiaceae</taxon>
        <taxon>Saccharothrix</taxon>
    </lineage>
</organism>
<accession>A0A495VWZ3</accession>
<sequence>MTDDLREQVHAAARRARVAADELVLATRERKDAALHEMAAGLRARVREVLDANAKDLEAGRAAGLSQGLLDRLALDEKRVDGVAKGLETVAGLADPVGEVLRGSILPNGLELRQVRVPMGVVGMVYEARPNVTVDAAGLALKSGNAVLLRGSSSAEHSNAALVAILRDALEAAGLPADGVQLLPCHDRASVRHLITARGLVDLVIPRGGAGLINAVVEQATVPTIETGVGNCHVYVDAAADLDVAERIVLNSKTRRTSVCNAAESLLVHAAVADEFVPRITAALQAHRVTIHGDDVFARQDGVERATEEDWGTEYLSSDIAARVVDSLDEAVRHIAAHGSGHTEAIVTGDVNAARRFTARVDAAAVMVNASTAFTDGAEFGMGAEIGISTQKLHARGPMGLSELTSSKWIAWGEGHVRPSS</sequence>
<dbReference type="UniPathway" id="UPA00098">
    <property type="reaction ID" value="UER00360"/>
</dbReference>
<dbReference type="PIRSF" id="PIRSF000151">
    <property type="entry name" value="GPR"/>
    <property type="match status" value="1"/>
</dbReference>
<dbReference type="Gene3D" id="3.40.605.10">
    <property type="entry name" value="Aldehyde Dehydrogenase, Chain A, domain 1"/>
    <property type="match status" value="1"/>
</dbReference>
<dbReference type="InterPro" id="IPR012134">
    <property type="entry name" value="Glu-5-SA_DH"/>
</dbReference>
<reference evidence="9 10" key="1">
    <citation type="submission" date="2018-10" db="EMBL/GenBank/DDBJ databases">
        <title>Sequencing the genomes of 1000 actinobacteria strains.</title>
        <authorList>
            <person name="Klenk H.-P."/>
        </authorList>
    </citation>
    <scope>NUCLEOTIDE SEQUENCE [LARGE SCALE GENOMIC DNA]</scope>
    <source>
        <strain evidence="9 10">DSM 43800</strain>
    </source>
</reference>
<evidence type="ECO:0000256" key="2">
    <source>
        <dbReference type="ARBA" id="ARBA00022605"/>
    </source>
</evidence>
<comment type="catalytic activity">
    <reaction evidence="6 7">
        <text>L-glutamate 5-semialdehyde + phosphate + NADP(+) = L-glutamyl 5-phosphate + NADPH + H(+)</text>
        <dbReference type="Rhea" id="RHEA:19541"/>
        <dbReference type="ChEBI" id="CHEBI:15378"/>
        <dbReference type="ChEBI" id="CHEBI:43474"/>
        <dbReference type="ChEBI" id="CHEBI:57783"/>
        <dbReference type="ChEBI" id="CHEBI:58066"/>
        <dbReference type="ChEBI" id="CHEBI:58274"/>
        <dbReference type="ChEBI" id="CHEBI:58349"/>
        <dbReference type="EC" id="1.2.1.41"/>
    </reaction>
</comment>
<comment type="function">
    <text evidence="7">Catalyzes the NADPH-dependent reduction of L-glutamate 5-phosphate into L-glutamate 5-semialdehyde and phosphate. The product spontaneously undergoes cyclization to form 1-pyrroline-5-carboxylate.</text>
</comment>
<dbReference type="EMBL" id="RBXO01000001">
    <property type="protein sequence ID" value="RKT53113.1"/>
    <property type="molecule type" value="Genomic_DNA"/>
</dbReference>